<protein>
    <submittedName>
        <fullName evidence="1">Uncharacterized protein</fullName>
    </submittedName>
</protein>
<dbReference type="EMBL" id="CP034752">
    <property type="protein sequence ID" value="QBH98424.1"/>
    <property type="molecule type" value="Genomic_DNA"/>
</dbReference>
<dbReference type="RefSeq" id="WP_130593349.1">
    <property type="nucleotide sequence ID" value="NZ_CP034752.1"/>
</dbReference>
<organism evidence="1 2">
    <name type="scientific">Limnobaculum zhutongyuii</name>
    <dbReference type="NCBI Taxonomy" id="2498113"/>
    <lineage>
        <taxon>Bacteria</taxon>
        <taxon>Pseudomonadati</taxon>
        <taxon>Pseudomonadota</taxon>
        <taxon>Gammaproteobacteria</taxon>
        <taxon>Enterobacterales</taxon>
        <taxon>Budviciaceae</taxon>
        <taxon>Limnobaculum</taxon>
    </lineage>
</organism>
<gene>
    <name evidence="1" type="ORF">EKN56_19730</name>
</gene>
<dbReference type="Proteomes" id="UP000293154">
    <property type="component" value="Chromosome"/>
</dbReference>
<accession>A0A411WQ92</accession>
<evidence type="ECO:0000313" key="1">
    <source>
        <dbReference type="EMBL" id="QBH98424.1"/>
    </source>
</evidence>
<name>A0A411WQ92_9GAMM</name>
<keyword evidence="2" id="KW-1185">Reference proteome</keyword>
<sequence>MKSSETLAWYPSQLPSVKLILGTAIIAVVRQGRPINTRTLIEYLYVVQAAKKMKLNDRIAMQTAIAVLKDNQNVHGHI</sequence>
<dbReference type="KEGG" id="prag:EKN56_19730"/>
<reference evidence="1 2" key="1">
    <citation type="submission" date="2019-03" db="EMBL/GenBank/DDBJ databases">
        <title>Pragia sp. nov. isolated from the gut tract of Carduelis flavirostris.</title>
        <authorList>
            <person name="Ge Y."/>
        </authorList>
    </citation>
    <scope>NUCLEOTIDE SEQUENCE [LARGE SCALE GENOMIC DNA]</scope>
    <source>
        <strain evidence="1 2">CF-458</strain>
    </source>
</reference>
<dbReference type="OrthoDB" id="6556103at2"/>
<evidence type="ECO:0000313" key="2">
    <source>
        <dbReference type="Proteomes" id="UP000293154"/>
    </source>
</evidence>
<dbReference type="AlphaFoldDB" id="A0A411WQ92"/>
<proteinExistence type="predicted"/>